<sequence length="185" mass="20096">MASSTNLSLTVICFFVSLFLQQAQLGIVCHNLPNDKCAFAIDSNEKRCLLETAYITTAEFAEYQCRTFEVYVRNSAGYVETDGCVKACGIERQSIGISSDSLLEPSFISKLCSSACYKNCPNIVDLYFNLASGEGGFLPEICASHRASYHHALVEVRSSRAVASDQVFDGASSSSPSPSPSQLWT</sequence>
<keyword evidence="3" id="KW-1185">Reference proteome</keyword>
<name>A0A7N0RHH9_KALFE</name>
<dbReference type="Proteomes" id="UP000594263">
    <property type="component" value="Unplaced"/>
</dbReference>
<dbReference type="InterPro" id="IPR009489">
    <property type="entry name" value="PAR1"/>
</dbReference>
<feature type="chain" id="PRO_5029612514" description="PAR1 protein" evidence="1">
    <location>
        <begin position="26"/>
        <end position="185"/>
    </location>
</feature>
<organism evidence="2 3">
    <name type="scientific">Kalanchoe fedtschenkoi</name>
    <name type="common">Lavender scallops</name>
    <name type="synonym">South American air plant</name>
    <dbReference type="NCBI Taxonomy" id="63787"/>
    <lineage>
        <taxon>Eukaryota</taxon>
        <taxon>Viridiplantae</taxon>
        <taxon>Streptophyta</taxon>
        <taxon>Embryophyta</taxon>
        <taxon>Tracheophyta</taxon>
        <taxon>Spermatophyta</taxon>
        <taxon>Magnoliopsida</taxon>
        <taxon>eudicotyledons</taxon>
        <taxon>Gunneridae</taxon>
        <taxon>Pentapetalae</taxon>
        <taxon>Saxifragales</taxon>
        <taxon>Crassulaceae</taxon>
        <taxon>Kalanchoe</taxon>
    </lineage>
</organism>
<evidence type="ECO:0008006" key="4">
    <source>
        <dbReference type="Google" id="ProtNLM"/>
    </source>
</evidence>
<dbReference type="PANTHER" id="PTHR33649">
    <property type="entry name" value="PAR1 PROTEIN"/>
    <property type="match status" value="1"/>
</dbReference>
<dbReference type="EnsemblPlants" id="Kaladp0011s0524.1.v1.1">
    <property type="protein sequence ID" value="Kaladp0011s0524.1.v1.1"/>
    <property type="gene ID" value="Kaladp0011s0524.v1.1"/>
</dbReference>
<dbReference type="OMA" id="ERMSEYI"/>
<dbReference type="PANTHER" id="PTHR33649:SF4">
    <property type="entry name" value="PAR1 PROTEIN"/>
    <property type="match status" value="1"/>
</dbReference>
<dbReference type="AlphaFoldDB" id="A0A7N0RHH9"/>
<evidence type="ECO:0000313" key="2">
    <source>
        <dbReference type="EnsemblPlants" id="Kaladp0011s0524.1.v1.1"/>
    </source>
</evidence>
<keyword evidence="1" id="KW-0732">Signal</keyword>
<reference evidence="2" key="1">
    <citation type="submission" date="2021-01" db="UniProtKB">
        <authorList>
            <consortium name="EnsemblPlants"/>
        </authorList>
    </citation>
    <scope>IDENTIFICATION</scope>
</reference>
<protein>
    <recommendedName>
        <fullName evidence="4">PAR1 protein</fullName>
    </recommendedName>
</protein>
<accession>A0A7N0RHH9</accession>
<proteinExistence type="predicted"/>
<dbReference type="Pfam" id="PF06521">
    <property type="entry name" value="PAR1"/>
    <property type="match status" value="1"/>
</dbReference>
<evidence type="ECO:0000256" key="1">
    <source>
        <dbReference type="SAM" id="SignalP"/>
    </source>
</evidence>
<feature type="signal peptide" evidence="1">
    <location>
        <begin position="1"/>
        <end position="25"/>
    </location>
</feature>
<dbReference type="Gramene" id="Kaladp0011s0524.1.v1.1">
    <property type="protein sequence ID" value="Kaladp0011s0524.1.v1.1"/>
    <property type="gene ID" value="Kaladp0011s0524.v1.1"/>
</dbReference>
<evidence type="ECO:0000313" key="3">
    <source>
        <dbReference type="Proteomes" id="UP000594263"/>
    </source>
</evidence>